<protein>
    <submittedName>
        <fullName evidence="2">Methyltransferase type 11</fullName>
    </submittedName>
</protein>
<dbReference type="GeneID" id="9234166"/>
<evidence type="ECO:0000313" key="3">
    <source>
        <dbReference type="Proteomes" id="UP000002573"/>
    </source>
</evidence>
<name>D7D891_STAHD</name>
<dbReference type="PANTHER" id="PTHR43591:SF24">
    <property type="entry name" value="2-METHOXY-6-POLYPRENYL-1,4-BENZOQUINOL METHYLASE, MITOCHONDRIAL"/>
    <property type="match status" value="1"/>
</dbReference>
<feature type="domain" description="Methyltransferase type 11" evidence="1">
    <location>
        <begin position="23"/>
        <end position="112"/>
    </location>
</feature>
<dbReference type="AlphaFoldDB" id="D7D891"/>
<dbReference type="InterPro" id="IPR013216">
    <property type="entry name" value="Methyltransf_11"/>
</dbReference>
<keyword evidence="2" id="KW-0489">Methyltransferase</keyword>
<dbReference type="STRING" id="591019.Shell_0877"/>
<dbReference type="Gene3D" id="3.40.50.150">
    <property type="entry name" value="Vaccinia Virus protein VP39"/>
    <property type="match status" value="1"/>
</dbReference>
<dbReference type="eggNOG" id="arCOG04347">
    <property type="taxonomic scope" value="Archaea"/>
</dbReference>
<dbReference type="GO" id="GO:0008757">
    <property type="term" value="F:S-adenosylmethionine-dependent methyltransferase activity"/>
    <property type="evidence" value="ECO:0007669"/>
    <property type="project" value="InterPro"/>
</dbReference>
<dbReference type="SUPFAM" id="SSF53335">
    <property type="entry name" value="S-adenosyl-L-methionine-dependent methyltransferases"/>
    <property type="match status" value="1"/>
</dbReference>
<reference evidence="3" key="1">
    <citation type="submission" date="2010-05" db="EMBL/GenBank/DDBJ databases">
        <title>Complete sequence of Staphylothermus hellenicus DSM 12710.</title>
        <authorList>
            <consortium name="US DOE Joint Genome Institute"/>
            <person name="Lucas S."/>
            <person name="Copeland A."/>
            <person name="Lapidus A."/>
            <person name="Cheng J.-F."/>
            <person name="Bruce D."/>
            <person name="Goodwin L."/>
            <person name="Pitluck S."/>
            <person name="Davenport K."/>
            <person name="Detter J.C."/>
            <person name="Han C."/>
            <person name="Tapia R."/>
            <person name="Larimer F."/>
            <person name="Land M."/>
            <person name="Hauser L."/>
            <person name="Kyrpides N."/>
            <person name="Mikhailova N."/>
            <person name="Anderson I.J."/>
            <person name="Woyke T."/>
        </authorList>
    </citation>
    <scope>NUCLEOTIDE SEQUENCE [LARGE SCALE GENOMIC DNA]</scope>
    <source>
        <strain evidence="3">DSM 12710 / JCM 10830 / BK20S6-10-b1 / P8</strain>
    </source>
</reference>
<dbReference type="GO" id="GO:0032259">
    <property type="term" value="P:methylation"/>
    <property type="evidence" value="ECO:0007669"/>
    <property type="project" value="UniProtKB-KW"/>
</dbReference>
<evidence type="ECO:0000313" key="2">
    <source>
        <dbReference type="EMBL" id="ADI31987.1"/>
    </source>
</evidence>
<gene>
    <name evidence="2" type="ordered locus">Shell_0877</name>
</gene>
<dbReference type="HOGENOM" id="CLU_1357964_0_0_2"/>
<dbReference type="OrthoDB" id="46068at2157"/>
<dbReference type="CDD" id="cd02440">
    <property type="entry name" value="AdoMet_MTases"/>
    <property type="match status" value="1"/>
</dbReference>
<keyword evidence="3" id="KW-1185">Reference proteome</keyword>
<dbReference type="Pfam" id="PF08241">
    <property type="entry name" value="Methyltransf_11"/>
    <property type="match status" value="1"/>
</dbReference>
<dbReference type="RefSeq" id="WP_013143185.1">
    <property type="nucleotide sequence ID" value="NC_014205.1"/>
</dbReference>
<sequence length="201" mass="23466">MRQELISTWKAIKPYIDGANTLLDLGSGRGAFAEKLYSKARHVIALDIDYEALSHIDKPFIMKLCADAQNIPLRDESVDVVIAISLIEHLQDPIKCLHEASRVLKEGGYLIIQLPNLQYYVEPHTKFPLFILPYRFKELIRKRLGYAYINFNVTLKYILNHTPKELELIRKMDVYHKIKTPPWPPAWILIYKKTNQQQYDS</sequence>
<dbReference type="InterPro" id="IPR029063">
    <property type="entry name" value="SAM-dependent_MTases_sf"/>
</dbReference>
<organism evidence="2 3">
    <name type="scientific">Staphylothermus hellenicus (strain DSM 12710 / JCM 10830 / BK20S6-10-b1 / P8)</name>
    <dbReference type="NCBI Taxonomy" id="591019"/>
    <lineage>
        <taxon>Archaea</taxon>
        <taxon>Thermoproteota</taxon>
        <taxon>Thermoprotei</taxon>
        <taxon>Desulfurococcales</taxon>
        <taxon>Desulfurococcaceae</taxon>
        <taxon>Staphylothermus</taxon>
    </lineage>
</organism>
<reference evidence="2 3" key="2">
    <citation type="journal article" date="2011" name="Stand. Genomic Sci.">
        <title>Complete genome sequence of Staphylothermus hellenicus P8.</title>
        <authorList>
            <person name="Anderson I."/>
            <person name="Wirth R."/>
            <person name="Lucas S."/>
            <person name="Copeland A."/>
            <person name="Lapidus A."/>
            <person name="Cheng J.F."/>
            <person name="Goodwin L."/>
            <person name="Pitluck S."/>
            <person name="Davenport K."/>
            <person name="Detter J.C."/>
            <person name="Han C."/>
            <person name="Tapia R."/>
            <person name="Land M."/>
            <person name="Hauser L."/>
            <person name="Pati A."/>
            <person name="Mikhailova N."/>
            <person name="Woyke T."/>
            <person name="Klenk H.P."/>
            <person name="Kyrpides N."/>
            <person name="Ivanova N."/>
        </authorList>
    </citation>
    <scope>NUCLEOTIDE SEQUENCE [LARGE SCALE GENOMIC DNA]</scope>
    <source>
        <strain evidence="3">DSM 12710 / JCM 10830 / BK20S6-10-b1 / P8</strain>
    </source>
</reference>
<dbReference type="KEGG" id="shc:Shell_0877"/>
<accession>D7D891</accession>
<evidence type="ECO:0000259" key="1">
    <source>
        <dbReference type="Pfam" id="PF08241"/>
    </source>
</evidence>
<dbReference type="PANTHER" id="PTHR43591">
    <property type="entry name" value="METHYLTRANSFERASE"/>
    <property type="match status" value="1"/>
</dbReference>
<proteinExistence type="predicted"/>
<dbReference type="EMBL" id="CP002051">
    <property type="protein sequence ID" value="ADI31987.1"/>
    <property type="molecule type" value="Genomic_DNA"/>
</dbReference>
<keyword evidence="2" id="KW-0808">Transferase</keyword>
<dbReference type="Proteomes" id="UP000002573">
    <property type="component" value="Chromosome"/>
</dbReference>